<reference evidence="12" key="1">
    <citation type="submission" date="2014-03" db="EMBL/GenBank/DDBJ databases">
        <title>The Genome Sequence of Puccinia striiformis f. sp. tritici PST-78.</title>
        <authorList>
            <consortium name="The Broad Institute Genome Sequencing Platform"/>
            <person name="Cuomo C."/>
            <person name="Hulbert S."/>
            <person name="Chen X."/>
            <person name="Walker B."/>
            <person name="Young S.K."/>
            <person name="Zeng Q."/>
            <person name="Gargeya S."/>
            <person name="Fitzgerald M."/>
            <person name="Haas B."/>
            <person name="Abouelleil A."/>
            <person name="Alvarado L."/>
            <person name="Arachchi H.M."/>
            <person name="Berlin A.M."/>
            <person name="Chapman S.B."/>
            <person name="Goldberg J."/>
            <person name="Griggs A."/>
            <person name="Gujja S."/>
            <person name="Hansen M."/>
            <person name="Howarth C."/>
            <person name="Imamovic A."/>
            <person name="Larimer J."/>
            <person name="McCowan C."/>
            <person name="Montmayeur A."/>
            <person name="Murphy C."/>
            <person name="Neiman D."/>
            <person name="Pearson M."/>
            <person name="Priest M."/>
            <person name="Roberts A."/>
            <person name="Saif S."/>
            <person name="Shea T."/>
            <person name="Sisk P."/>
            <person name="Sykes S."/>
            <person name="Wortman J."/>
            <person name="Nusbaum C."/>
            <person name="Birren B."/>
        </authorList>
    </citation>
    <scope>NUCLEOTIDE SEQUENCE [LARGE SCALE GENOMIC DNA]</scope>
    <source>
        <strain evidence="12">race PST-78</strain>
    </source>
</reference>
<dbReference type="EMBL" id="AJIL01000220">
    <property type="protein sequence ID" value="KNE91084.1"/>
    <property type="molecule type" value="Genomic_DNA"/>
</dbReference>
<evidence type="ECO:0000256" key="8">
    <source>
        <dbReference type="SAM" id="MobiDB-lite"/>
    </source>
</evidence>
<feature type="domain" description="UTP25 C-terminal" evidence="9">
    <location>
        <begin position="455"/>
        <end position="653"/>
    </location>
</feature>
<protein>
    <recommendedName>
        <fullName evidence="4 7">U3 small nucleolar RNA-associated protein 25</fullName>
        <shortName evidence="7">U3 snoRNA-associated protein 25</shortName>
    </recommendedName>
</protein>
<keyword evidence="5 7" id="KW-0539">Nucleus</keyword>
<dbReference type="InterPro" id="IPR010678">
    <property type="entry name" value="UTP25"/>
</dbReference>
<evidence type="ECO:0000313" key="12">
    <source>
        <dbReference type="Proteomes" id="UP000054564"/>
    </source>
</evidence>
<keyword evidence="12" id="KW-1185">Reference proteome</keyword>
<evidence type="ECO:0000256" key="7">
    <source>
        <dbReference type="RuleBase" id="RU365070"/>
    </source>
</evidence>
<keyword evidence="7" id="KW-0690">Ribosome biogenesis</keyword>
<accession>A0A0L0UWH9</accession>
<comment type="similarity">
    <text evidence="3 7">Belongs to the UTP25 family.</text>
</comment>
<comment type="function">
    <text evidence="1 7">DEAD-box RNA helicase-like protein required for pre-18S rRNA processing, specifically at sites A0, A1, and A2.</text>
</comment>
<evidence type="ECO:0000259" key="10">
    <source>
        <dbReference type="Pfam" id="PF22916"/>
    </source>
</evidence>
<evidence type="ECO:0000256" key="2">
    <source>
        <dbReference type="ARBA" id="ARBA00004604"/>
    </source>
</evidence>
<dbReference type="Pfam" id="PF22916">
    <property type="entry name" value="UTP25_NTPase-like"/>
    <property type="match status" value="1"/>
</dbReference>
<dbReference type="GO" id="GO:0034511">
    <property type="term" value="F:U3 snoRNA binding"/>
    <property type="evidence" value="ECO:0007669"/>
    <property type="project" value="InterPro"/>
</dbReference>
<organism evidence="11 12">
    <name type="scientific">Puccinia striiformis f. sp. tritici PST-78</name>
    <dbReference type="NCBI Taxonomy" id="1165861"/>
    <lineage>
        <taxon>Eukaryota</taxon>
        <taxon>Fungi</taxon>
        <taxon>Dikarya</taxon>
        <taxon>Basidiomycota</taxon>
        <taxon>Pucciniomycotina</taxon>
        <taxon>Pucciniomycetes</taxon>
        <taxon>Pucciniales</taxon>
        <taxon>Pucciniaceae</taxon>
        <taxon>Puccinia</taxon>
    </lineage>
</organism>
<name>A0A0L0UWH9_9BASI</name>
<feature type="compositionally biased region" description="Acidic residues" evidence="8">
    <location>
        <begin position="51"/>
        <end position="68"/>
    </location>
</feature>
<dbReference type="InterPro" id="IPR053940">
    <property type="entry name" value="UTP25_NTPase-like"/>
</dbReference>
<dbReference type="Proteomes" id="UP000054564">
    <property type="component" value="Unassembled WGS sequence"/>
</dbReference>
<sequence length="668" mass="78164">MDQQEIKIKLLTLLNVVAAKPNINNNDTDWLEIARRTIKTKQSIQQKQQQEQEEEEELEQSTEQQEEVDSYHYHFGPQTTIINPNSIKLAQQEDAWKLTSNQKTKDDRRIVNFQLDSTITCPKLTPKIHKSLQSTLQKFNHNENRFFSSINQYQDVWFTGLPYDHNRDHSRTATSLWALQHILKTRNEILKNNEYLNSLNPSTKTKLSIDEIKEKKKEEEEVTPIPEREIRDQGYTRAKVLILLPFRSTALTWLKTLIKISGYTTIKGLERFEKEYSLPEGTIDKLASEDAHLKYPLDHRIIFQGNIDDDFFLPVKFNRKEIRLYSDIFSADLIIGSPVGLRKFIEKEGDADFLSSIEISIVDQMDVIQMQNWEHVEFIFEHLNQIPKKLRDTDFSRIKPWYLDSHSQHIRQTILYSSQISAEQTCLFRRNLKNIRGKQIEFGNVKEISQGVLWKIRKGLKQTWLSFDSSSSGNDPDQSRLDFFRNKILDPLLSSALVKEGLAGILIFIPNYFDYIRLINLFRSIEDIKFASISEYSSTSEISAARSSFFNKHVSFLLVTERFHFFNRFKIRGAQQIIFYSPPYNPQFYTEFVNVFPFLTSTNLDRKSARDQDQDLKIVDVNDLSVFVLFNKLDLPQIERIIGLEHTRKIVKSIQSDPTGSNNSFTFL</sequence>
<dbReference type="PANTHER" id="PTHR12933">
    <property type="entry name" value="ORF PROTEIN-RELATED"/>
    <property type="match status" value="1"/>
</dbReference>
<comment type="subcellular location">
    <subcellularLocation>
        <location evidence="2 7">Nucleus</location>
        <location evidence="2 7">Nucleolus</location>
    </subcellularLocation>
</comment>
<comment type="caution">
    <text evidence="11">The sequence shown here is derived from an EMBL/GenBank/DDBJ whole genome shotgun (WGS) entry which is preliminary data.</text>
</comment>
<evidence type="ECO:0000256" key="3">
    <source>
        <dbReference type="ARBA" id="ARBA00009223"/>
    </source>
</evidence>
<feature type="domain" description="UTP25 NTP hydrolase-like" evidence="10">
    <location>
        <begin position="153"/>
        <end position="438"/>
    </location>
</feature>
<dbReference type="Gene3D" id="3.40.50.300">
    <property type="entry name" value="P-loop containing nucleotide triphosphate hydrolases"/>
    <property type="match status" value="1"/>
</dbReference>
<gene>
    <name evidence="11" type="ORF">PSTG_15480</name>
</gene>
<dbReference type="AlphaFoldDB" id="A0A0L0UWH9"/>
<evidence type="ECO:0000256" key="5">
    <source>
        <dbReference type="ARBA" id="ARBA00023242"/>
    </source>
</evidence>
<dbReference type="Pfam" id="PF06862">
    <property type="entry name" value="Utp25_C"/>
    <property type="match status" value="1"/>
</dbReference>
<keyword evidence="6 7" id="KW-0687">Ribonucleoprotein</keyword>
<proteinExistence type="inferred from homology"/>
<evidence type="ECO:0000259" key="9">
    <source>
        <dbReference type="Pfam" id="PF06862"/>
    </source>
</evidence>
<dbReference type="InterPro" id="IPR053939">
    <property type="entry name" value="UTP25_C"/>
</dbReference>
<dbReference type="GO" id="GO:0000462">
    <property type="term" value="P:maturation of SSU-rRNA from tricistronic rRNA transcript (SSU-rRNA, 5.8S rRNA, LSU-rRNA)"/>
    <property type="evidence" value="ECO:0007669"/>
    <property type="project" value="TreeGrafter"/>
</dbReference>
<comment type="subunit">
    <text evidence="7">Component of the ribosomal small subunit (SSU) processome composed of at least 40 protein subunits and snoRNA U3.</text>
</comment>
<keyword evidence="7" id="KW-0698">rRNA processing</keyword>
<dbReference type="STRING" id="1165861.A0A0L0UWH9"/>
<dbReference type="GO" id="GO:0032040">
    <property type="term" value="C:small-subunit processome"/>
    <property type="evidence" value="ECO:0007669"/>
    <property type="project" value="TreeGrafter"/>
</dbReference>
<evidence type="ECO:0000313" key="11">
    <source>
        <dbReference type="EMBL" id="KNE91084.1"/>
    </source>
</evidence>
<feature type="region of interest" description="Disordered" evidence="8">
    <location>
        <begin position="44"/>
        <end position="68"/>
    </location>
</feature>
<evidence type="ECO:0000256" key="6">
    <source>
        <dbReference type="ARBA" id="ARBA00023274"/>
    </source>
</evidence>
<dbReference type="GO" id="GO:0019843">
    <property type="term" value="F:rRNA binding"/>
    <property type="evidence" value="ECO:0007669"/>
    <property type="project" value="TreeGrafter"/>
</dbReference>
<evidence type="ECO:0000256" key="1">
    <source>
        <dbReference type="ARBA" id="ARBA00002883"/>
    </source>
</evidence>
<dbReference type="InterPro" id="IPR027417">
    <property type="entry name" value="P-loop_NTPase"/>
</dbReference>
<evidence type="ECO:0000256" key="4">
    <source>
        <dbReference type="ARBA" id="ARBA00015422"/>
    </source>
</evidence>
<dbReference type="PANTHER" id="PTHR12933:SF0">
    <property type="entry name" value="U3 SMALL NUCLEOLAR RNA-ASSOCIATED PROTEIN 25 HOMOLOG"/>
    <property type="match status" value="1"/>
</dbReference>
<dbReference type="OrthoDB" id="10264378at2759"/>